<dbReference type="InterPro" id="IPR007624">
    <property type="entry name" value="RNA_pol_sigma70_r3"/>
</dbReference>
<evidence type="ECO:0000256" key="3">
    <source>
        <dbReference type="ARBA" id="ARBA00023125"/>
    </source>
</evidence>
<evidence type="ECO:0000259" key="5">
    <source>
        <dbReference type="Pfam" id="PF04539"/>
    </source>
</evidence>
<gene>
    <name evidence="7" type="ORF">Back2_06830</name>
</gene>
<dbReference type="PANTHER" id="PTHR30385">
    <property type="entry name" value="SIGMA FACTOR F FLAGELLAR"/>
    <property type="match status" value="1"/>
</dbReference>
<evidence type="ECO:0000256" key="4">
    <source>
        <dbReference type="ARBA" id="ARBA00023163"/>
    </source>
</evidence>
<sequence length="223" mass="24479">MDTDELIRSHLPLVDSIARRYIGRGEPLEDLRQAGALGLVLAARRWEPGREITFGAYATPVVTGEIRRHLRDHGRLVRLPRRVWESAGRCRGAVRELTARLGRPPTTDEIAAHVGIDTAAVIEALNASAWPARLEEIAETSQPVPPPDRSLQALGSLRPGQRRLLELVVIDRQSQRQIAALYGISQAQVSRALSATVSDIRRLTADQGLPDHESPDNARVLAG</sequence>
<dbReference type="KEGG" id="nbe:Back2_06830"/>
<evidence type="ECO:0000313" key="8">
    <source>
        <dbReference type="Proteomes" id="UP000271573"/>
    </source>
</evidence>
<dbReference type="InterPro" id="IPR007627">
    <property type="entry name" value="RNA_pol_sigma70_r2"/>
</dbReference>
<keyword evidence="2" id="KW-0731">Sigma factor</keyword>
<dbReference type="NCBIfam" id="TIGR02937">
    <property type="entry name" value="sigma70-ECF"/>
    <property type="match status" value="1"/>
</dbReference>
<dbReference type="Proteomes" id="UP000271573">
    <property type="component" value="Chromosome"/>
</dbReference>
<evidence type="ECO:0000256" key="2">
    <source>
        <dbReference type="ARBA" id="ARBA00023082"/>
    </source>
</evidence>
<protein>
    <submittedName>
        <fullName evidence="7">Uncharacterized protein</fullName>
    </submittedName>
</protein>
<dbReference type="GO" id="GO:0003677">
    <property type="term" value="F:DNA binding"/>
    <property type="evidence" value="ECO:0007669"/>
    <property type="project" value="UniProtKB-KW"/>
</dbReference>
<dbReference type="Pfam" id="PF04539">
    <property type="entry name" value="Sigma70_r3"/>
    <property type="match status" value="1"/>
</dbReference>
<dbReference type="Gene3D" id="1.10.10.10">
    <property type="entry name" value="Winged helix-like DNA-binding domain superfamily/Winged helix DNA-binding domain"/>
    <property type="match status" value="2"/>
</dbReference>
<reference evidence="7 8" key="1">
    <citation type="submission" date="2018-11" db="EMBL/GenBank/DDBJ databases">
        <title>Complete genome sequence of Nocardioides baekrokdamisoli strain KCTC 39748.</title>
        <authorList>
            <person name="Kang S.W."/>
            <person name="Lee K.C."/>
            <person name="Kim K.K."/>
            <person name="Kim J.S."/>
            <person name="Kim D.S."/>
            <person name="Ko S.H."/>
            <person name="Yang S.H."/>
            <person name="Shin Y.K."/>
            <person name="Lee J.S."/>
        </authorList>
    </citation>
    <scope>NUCLEOTIDE SEQUENCE [LARGE SCALE GENOMIC DNA]</scope>
    <source>
        <strain evidence="7 8">KCTC 39748</strain>
    </source>
</reference>
<feature type="domain" description="RNA polymerase sigma-70 region 3" evidence="5">
    <location>
        <begin position="88"/>
        <end position="129"/>
    </location>
</feature>
<dbReference type="GO" id="GO:0006352">
    <property type="term" value="P:DNA-templated transcription initiation"/>
    <property type="evidence" value="ECO:0007669"/>
    <property type="project" value="InterPro"/>
</dbReference>
<evidence type="ECO:0000313" key="7">
    <source>
        <dbReference type="EMBL" id="BBH16396.1"/>
    </source>
</evidence>
<organism evidence="7 8">
    <name type="scientific">Nocardioides baekrokdamisoli</name>
    <dbReference type="NCBI Taxonomy" id="1804624"/>
    <lineage>
        <taxon>Bacteria</taxon>
        <taxon>Bacillati</taxon>
        <taxon>Actinomycetota</taxon>
        <taxon>Actinomycetes</taxon>
        <taxon>Propionibacteriales</taxon>
        <taxon>Nocardioidaceae</taxon>
        <taxon>Nocardioides</taxon>
    </lineage>
</organism>
<dbReference type="AlphaFoldDB" id="A0A3G9IDG1"/>
<dbReference type="OrthoDB" id="9804285at2"/>
<dbReference type="SUPFAM" id="SSF88659">
    <property type="entry name" value="Sigma3 and sigma4 domains of RNA polymerase sigma factors"/>
    <property type="match status" value="2"/>
</dbReference>
<dbReference type="EMBL" id="AP019307">
    <property type="protein sequence ID" value="BBH16396.1"/>
    <property type="molecule type" value="Genomic_DNA"/>
</dbReference>
<keyword evidence="8" id="KW-1185">Reference proteome</keyword>
<keyword evidence="3" id="KW-0238">DNA-binding</keyword>
<dbReference type="InterPro" id="IPR014284">
    <property type="entry name" value="RNA_pol_sigma-70_dom"/>
</dbReference>
<keyword evidence="4" id="KW-0804">Transcription</keyword>
<proteinExistence type="predicted"/>
<accession>A0A3G9IDG1</accession>
<dbReference type="SUPFAM" id="SSF88946">
    <property type="entry name" value="Sigma2 domain of RNA polymerase sigma factors"/>
    <property type="match status" value="1"/>
</dbReference>
<dbReference type="GO" id="GO:0016987">
    <property type="term" value="F:sigma factor activity"/>
    <property type="evidence" value="ECO:0007669"/>
    <property type="project" value="UniProtKB-KW"/>
</dbReference>
<dbReference type="InterPro" id="IPR013324">
    <property type="entry name" value="RNA_pol_sigma_r3/r4-like"/>
</dbReference>
<evidence type="ECO:0000256" key="1">
    <source>
        <dbReference type="ARBA" id="ARBA00023015"/>
    </source>
</evidence>
<keyword evidence="1" id="KW-0805">Transcription regulation</keyword>
<dbReference type="Gene3D" id="1.20.120.1810">
    <property type="match status" value="1"/>
</dbReference>
<evidence type="ECO:0000259" key="6">
    <source>
        <dbReference type="Pfam" id="PF04542"/>
    </source>
</evidence>
<dbReference type="PANTHER" id="PTHR30385:SF4">
    <property type="entry name" value="RNA POLYMERASE SIGMA-E FACTOR"/>
    <property type="match status" value="1"/>
</dbReference>
<dbReference type="InterPro" id="IPR013325">
    <property type="entry name" value="RNA_pol_sigma_r2"/>
</dbReference>
<feature type="domain" description="RNA polymerase sigma-70 region 2" evidence="6">
    <location>
        <begin position="6"/>
        <end position="75"/>
    </location>
</feature>
<dbReference type="InterPro" id="IPR036388">
    <property type="entry name" value="WH-like_DNA-bd_sf"/>
</dbReference>
<dbReference type="RefSeq" id="WP_125566775.1">
    <property type="nucleotide sequence ID" value="NZ_AP019307.1"/>
</dbReference>
<dbReference type="Pfam" id="PF04542">
    <property type="entry name" value="Sigma70_r2"/>
    <property type="match status" value="1"/>
</dbReference>
<name>A0A3G9IDG1_9ACTN</name>